<dbReference type="AlphaFoldDB" id="A0A1T4P7H5"/>
<dbReference type="PANTHER" id="PTHR47623:SF1">
    <property type="entry name" value="OS09G0287300 PROTEIN"/>
    <property type="match status" value="1"/>
</dbReference>
<dbReference type="OrthoDB" id="9810154at2"/>
<dbReference type="SUPFAM" id="SSF53254">
    <property type="entry name" value="Phosphoglycerate mutase-like"/>
    <property type="match status" value="1"/>
</dbReference>
<dbReference type="CDD" id="cd07067">
    <property type="entry name" value="HP_PGM_like"/>
    <property type="match status" value="1"/>
</dbReference>
<accession>A0A1T4P7H5</accession>
<gene>
    <name evidence="1" type="ORF">SAMN05428963_103382</name>
</gene>
<protein>
    <submittedName>
        <fullName evidence="1">Phosphohistidine phosphatase</fullName>
    </submittedName>
</protein>
<reference evidence="1 2" key="1">
    <citation type="submission" date="2017-02" db="EMBL/GenBank/DDBJ databases">
        <authorList>
            <person name="Peterson S.W."/>
        </authorList>
    </citation>
    <scope>NUCLEOTIDE SEQUENCE [LARGE SCALE GENOMIC DNA]</scope>
    <source>
        <strain evidence="1 2">USBA 369</strain>
    </source>
</reference>
<dbReference type="Gene3D" id="3.40.50.1240">
    <property type="entry name" value="Phosphoglycerate mutase-like"/>
    <property type="match status" value="1"/>
</dbReference>
<dbReference type="InterPro" id="IPR029033">
    <property type="entry name" value="His_PPase_superfam"/>
</dbReference>
<dbReference type="SMART" id="SM00855">
    <property type="entry name" value="PGAM"/>
    <property type="match status" value="1"/>
</dbReference>
<dbReference type="Proteomes" id="UP000190135">
    <property type="component" value="Unassembled WGS sequence"/>
</dbReference>
<dbReference type="PANTHER" id="PTHR47623">
    <property type="entry name" value="OS09G0287300 PROTEIN"/>
    <property type="match status" value="1"/>
</dbReference>
<dbReference type="EMBL" id="FUXL01000003">
    <property type="protein sequence ID" value="SJZ87525.1"/>
    <property type="molecule type" value="Genomic_DNA"/>
</dbReference>
<name>A0A1T4P7H5_9HYPH</name>
<dbReference type="InterPro" id="IPR013078">
    <property type="entry name" value="His_Pase_superF_clade-1"/>
</dbReference>
<evidence type="ECO:0000313" key="2">
    <source>
        <dbReference type="Proteomes" id="UP000190135"/>
    </source>
</evidence>
<dbReference type="Pfam" id="PF00300">
    <property type="entry name" value="His_Phos_1"/>
    <property type="match status" value="1"/>
</dbReference>
<organism evidence="1 2">
    <name type="scientific">Consotaella salsifontis</name>
    <dbReference type="NCBI Taxonomy" id="1365950"/>
    <lineage>
        <taxon>Bacteria</taxon>
        <taxon>Pseudomonadati</taxon>
        <taxon>Pseudomonadota</taxon>
        <taxon>Alphaproteobacteria</taxon>
        <taxon>Hyphomicrobiales</taxon>
        <taxon>Aurantimonadaceae</taxon>
        <taxon>Consotaella</taxon>
    </lineage>
</organism>
<dbReference type="STRING" id="1365950.SAMN05428963_103382"/>
<keyword evidence="2" id="KW-1185">Reference proteome</keyword>
<proteinExistence type="predicted"/>
<evidence type="ECO:0000313" key="1">
    <source>
        <dbReference type="EMBL" id="SJZ87525.1"/>
    </source>
</evidence>
<sequence>MSDQKKPRVFLLRHAHASPGAGISDIERPLDEQGRLACAELAGAISAAGYRFDRILCSPAKRTRQTLELIRPALQGMPDEHEIATLYSQGMEAYFQAVRSHGSEAVLVVGHNPMTHAFARSLASGGDEKAMAKLAKGFPTAALAVIEFDVPLAEIATGGGWLTRLFRPKKNSGAF</sequence>
<dbReference type="RefSeq" id="WP_078707486.1">
    <property type="nucleotide sequence ID" value="NZ_FUXL01000003.1"/>
</dbReference>